<evidence type="ECO:0000313" key="1">
    <source>
        <dbReference type="EMBL" id="DAE01356.1"/>
    </source>
</evidence>
<accession>A0A8S5P578</accession>
<dbReference type="EMBL" id="BK015323">
    <property type="protein sequence ID" value="DAE01356.1"/>
    <property type="molecule type" value="Genomic_DNA"/>
</dbReference>
<protein>
    <submittedName>
        <fullName evidence="1">Uncharacterized protein</fullName>
    </submittedName>
</protein>
<sequence>MLVRLIFFMILNSFQVKKVCSYHLTDIIKCAKINTSRKPTLSTCDAINTD</sequence>
<reference evidence="1" key="1">
    <citation type="journal article" date="2021" name="Proc. Natl. Acad. Sci. U.S.A.">
        <title>A Catalog of Tens of Thousands of Viruses from Human Metagenomes Reveals Hidden Associations with Chronic Diseases.</title>
        <authorList>
            <person name="Tisza M.J."/>
            <person name="Buck C.B."/>
        </authorList>
    </citation>
    <scope>NUCLEOTIDE SEQUENCE</scope>
    <source>
        <strain evidence="1">CtJcm18</strain>
    </source>
</reference>
<proteinExistence type="predicted"/>
<organism evidence="1">
    <name type="scientific">Siphoviridae sp. ctJcm18</name>
    <dbReference type="NCBI Taxonomy" id="2825433"/>
    <lineage>
        <taxon>Viruses</taxon>
        <taxon>Duplodnaviria</taxon>
        <taxon>Heunggongvirae</taxon>
        <taxon>Uroviricota</taxon>
        <taxon>Caudoviricetes</taxon>
    </lineage>
</organism>
<name>A0A8S5P578_9CAUD</name>